<gene>
    <name evidence="1" type="ordered locus">RSPO_c01893</name>
</gene>
<proteinExistence type="predicted"/>
<dbReference type="Proteomes" id="UP000007953">
    <property type="component" value="Chromosome"/>
</dbReference>
<protein>
    <submittedName>
        <fullName evidence="1">Uncharacterized protein</fullName>
    </submittedName>
</protein>
<evidence type="ECO:0000313" key="1">
    <source>
        <dbReference type="EMBL" id="AEG69192.1"/>
    </source>
</evidence>
<dbReference type="AlphaFoldDB" id="F6G1Q9"/>
<reference evidence="1 2" key="1">
    <citation type="journal article" date="2011" name="J. Bacteriol.">
        <title>Complete genome sequence of the plant pathogen Ralstonia solanacearum strain Po82.</title>
        <authorList>
            <person name="Xu J."/>
            <person name="Zheng H.J."/>
            <person name="Liu L."/>
            <person name="Pan Z.C."/>
            <person name="Prior P."/>
            <person name="Tang B."/>
            <person name="Xu J.S."/>
            <person name="Zhang H."/>
            <person name="Tian Q."/>
            <person name="Zhang L.Q."/>
            <person name="Feng J."/>
        </authorList>
    </citation>
    <scope>NUCLEOTIDE SEQUENCE [LARGE SCALE GENOMIC DNA]</scope>
    <source>
        <strain evidence="1 2">Po82</strain>
    </source>
</reference>
<dbReference type="PATRIC" id="fig|1031711.3.peg.1839"/>
<organism evidence="1 2">
    <name type="scientific">Ralstonia solanacearum (strain Po82)</name>
    <dbReference type="NCBI Taxonomy" id="1031711"/>
    <lineage>
        <taxon>Bacteria</taxon>
        <taxon>Pseudomonadati</taxon>
        <taxon>Pseudomonadota</taxon>
        <taxon>Betaproteobacteria</taxon>
        <taxon>Burkholderiales</taxon>
        <taxon>Burkholderiaceae</taxon>
        <taxon>Ralstonia</taxon>
        <taxon>Ralstonia solanacearum species complex</taxon>
    </lineage>
</organism>
<accession>F6G1Q9</accession>
<dbReference type="HOGENOM" id="CLU_3238601_0_0_4"/>
<name>F6G1Q9_RALS8</name>
<sequence length="43" mass="4708">MRERKTPPALSRATTIVAAGRLHGVYRLPVLKLEPEVVHGALC</sequence>
<evidence type="ECO:0000313" key="2">
    <source>
        <dbReference type="Proteomes" id="UP000007953"/>
    </source>
</evidence>
<dbReference type="EMBL" id="CP002819">
    <property type="protein sequence ID" value="AEG69192.1"/>
    <property type="molecule type" value="Genomic_DNA"/>
</dbReference>
<dbReference type="KEGG" id="rsn:RSPO_c01893"/>